<dbReference type="Proteomes" id="UP001575105">
    <property type="component" value="Unassembled WGS sequence"/>
</dbReference>
<evidence type="ECO:0000313" key="1">
    <source>
        <dbReference type="EMBL" id="MFA9478008.1"/>
    </source>
</evidence>
<gene>
    <name evidence="1" type="ORF">ACERK3_06815</name>
</gene>
<dbReference type="PANTHER" id="PTHR39328:SF1">
    <property type="entry name" value="BLL2871 PROTEIN"/>
    <property type="match status" value="1"/>
</dbReference>
<sequence length="228" mass="24816">MTFSICAHCPRTGQVGVGAMTAMLGVGKLVSHAQSRVGAAASQAFMNPYLAIDGLALLEKDMTAEQALEQLIAMDPGRAGRQFGIVDTKGNAAAWTGDMPQDWKGHRTGKSWTVQGNRLAGPEVLDAMVETFEQSENDELVERLLKALEAGESAGGDTKGHLSSAILVMDTEAYPLWEMRIDHDDDPAGAIRKLYDDFRENLLWQIKKMPTRANPTGAFDFEDDIECT</sequence>
<dbReference type="RefSeq" id="WP_425344937.1">
    <property type="nucleotide sequence ID" value="NZ_JBGUBD010000004.1"/>
</dbReference>
<dbReference type="InterPro" id="IPR029055">
    <property type="entry name" value="Ntn_hydrolases_N"/>
</dbReference>
<name>A0ABV4U514_9BACT</name>
<dbReference type="SUPFAM" id="SSF56235">
    <property type="entry name" value="N-terminal nucleophile aminohydrolases (Ntn hydrolases)"/>
    <property type="match status" value="1"/>
</dbReference>
<dbReference type="InterPro" id="IPR010430">
    <property type="entry name" value="DUF1028"/>
</dbReference>
<dbReference type="EMBL" id="JBGUBD010000004">
    <property type="protein sequence ID" value="MFA9478008.1"/>
    <property type="molecule type" value="Genomic_DNA"/>
</dbReference>
<protein>
    <submittedName>
        <fullName evidence="1">DUF1028 domain-containing protein</fullName>
    </submittedName>
</protein>
<dbReference type="PANTHER" id="PTHR39328">
    <property type="entry name" value="BLL2871 PROTEIN"/>
    <property type="match status" value="1"/>
</dbReference>
<comment type="caution">
    <text evidence="1">The sequence shown here is derived from an EMBL/GenBank/DDBJ whole genome shotgun (WGS) entry which is preliminary data.</text>
</comment>
<dbReference type="Pfam" id="PF06267">
    <property type="entry name" value="DUF1028"/>
    <property type="match status" value="1"/>
</dbReference>
<proteinExistence type="predicted"/>
<evidence type="ECO:0000313" key="2">
    <source>
        <dbReference type="Proteomes" id="UP001575105"/>
    </source>
</evidence>
<keyword evidence="2" id="KW-1185">Reference proteome</keyword>
<accession>A0ABV4U514</accession>
<reference evidence="1 2" key="1">
    <citation type="submission" date="2024-08" db="EMBL/GenBank/DDBJ databases">
        <title>Whole-genome sequencing of halo(alkali)philic microorganisms from hypersaline lakes.</title>
        <authorList>
            <person name="Sorokin D.Y."/>
            <person name="Merkel A.Y."/>
            <person name="Messina E."/>
            <person name="Yakimov M."/>
        </authorList>
    </citation>
    <scope>NUCLEOTIDE SEQUENCE [LARGE SCALE GENOMIC DNA]</scope>
    <source>
        <strain evidence="1 2">AB-hyl4</strain>
    </source>
</reference>
<organism evidence="1 2">
    <name type="scientific">Natronomicrosphaera hydrolytica</name>
    <dbReference type="NCBI Taxonomy" id="3242702"/>
    <lineage>
        <taxon>Bacteria</taxon>
        <taxon>Pseudomonadati</taxon>
        <taxon>Planctomycetota</taxon>
        <taxon>Phycisphaerae</taxon>
        <taxon>Phycisphaerales</taxon>
        <taxon>Phycisphaeraceae</taxon>
        <taxon>Natronomicrosphaera</taxon>
    </lineage>
</organism>
<dbReference type="Gene3D" id="3.60.20.10">
    <property type="entry name" value="Glutamine Phosphoribosylpyrophosphate, subunit 1, domain 1"/>
    <property type="match status" value="1"/>
</dbReference>